<dbReference type="PROSITE" id="PS00211">
    <property type="entry name" value="ABC_TRANSPORTER_1"/>
    <property type="match status" value="1"/>
</dbReference>
<dbReference type="EC" id="3.6.3.44" evidence="11"/>
<dbReference type="Gene3D" id="3.40.50.300">
    <property type="entry name" value="P-loop containing nucleotide triphosphate hydrolases"/>
    <property type="match status" value="1"/>
</dbReference>
<dbReference type="PROSITE" id="PS50893">
    <property type="entry name" value="ABC_TRANSPORTER_2"/>
    <property type="match status" value="1"/>
</dbReference>
<dbReference type="eggNOG" id="COG1132">
    <property type="taxonomic scope" value="Bacteria"/>
</dbReference>
<evidence type="ECO:0000256" key="1">
    <source>
        <dbReference type="ARBA" id="ARBA00004651"/>
    </source>
</evidence>
<evidence type="ECO:0000259" key="9">
    <source>
        <dbReference type="PROSITE" id="PS50893"/>
    </source>
</evidence>
<feature type="transmembrane region" description="Helical" evidence="8">
    <location>
        <begin position="279"/>
        <end position="299"/>
    </location>
</feature>
<feature type="transmembrane region" description="Helical" evidence="8">
    <location>
        <begin position="165"/>
        <end position="183"/>
    </location>
</feature>
<keyword evidence="11" id="KW-0378">Hydrolase</keyword>
<feature type="domain" description="ABC transmembrane type-1" evidence="10">
    <location>
        <begin position="20"/>
        <end position="308"/>
    </location>
</feature>
<dbReference type="InterPro" id="IPR003439">
    <property type="entry name" value="ABC_transporter-like_ATP-bd"/>
</dbReference>
<dbReference type="InterPro" id="IPR011527">
    <property type="entry name" value="ABC1_TM_dom"/>
</dbReference>
<dbReference type="PROSITE" id="PS50929">
    <property type="entry name" value="ABC_TM1F"/>
    <property type="match status" value="1"/>
</dbReference>
<dbReference type="GO" id="GO:0005524">
    <property type="term" value="F:ATP binding"/>
    <property type="evidence" value="ECO:0007669"/>
    <property type="project" value="UniProtKB-KW"/>
</dbReference>
<evidence type="ECO:0000256" key="8">
    <source>
        <dbReference type="SAM" id="Phobius"/>
    </source>
</evidence>
<feature type="transmembrane region" description="Helical" evidence="8">
    <location>
        <begin position="245"/>
        <end position="273"/>
    </location>
</feature>
<dbReference type="Pfam" id="PF00664">
    <property type="entry name" value="ABC_membrane"/>
    <property type="match status" value="1"/>
</dbReference>
<dbReference type="Pfam" id="PF00005">
    <property type="entry name" value="ABC_tran"/>
    <property type="match status" value="1"/>
</dbReference>
<gene>
    <name evidence="11" type="ordered locus">Sgly_2126</name>
</gene>
<dbReference type="GO" id="GO:0034040">
    <property type="term" value="F:ATPase-coupled lipid transmembrane transporter activity"/>
    <property type="evidence" value="ECO:0007669"/>
    <property type="project" value="TreeGrafter"/>
</dbReference>
<accession>F0T2L8</accession>
<evidence type="ECO:0000313" key="12">
    <source>
        <dbReference type="Proteomes" id="UP000007488"/>
    </source>
</evidence>
<dbReference type="PANTHER" id="PTHR24221:SF397">
    <property type="entry name" value="ABC TRANSPORTER, ATP-BINDING TRANSMEMBRANE PROTEIN"/>
    <property type="match status" value="1"/>
</dbReference>
<keyword evidence="12" id="KW-1185">Reference proteome</keyword>
<keyword evidence="3 8" id="KW-0812">Transmembrane</keyword>
<dbReference type="SUPFAM" id="SSF90123">
    <property type="entry name" value="ABC transporter transmembrane region"/>
    <property type="match status" value="1"/>
</dbReference>
<dbReference type="HOGENOM" id="CLU_000604_84_9_9"/>
<dbReference type="InterPro" id="IPR003593">
    <property type="entry name" value="AAA+_ATPase"/>
</dbReference>
<name>F0T2L8_SYNGF</name>
<dbReference type="GO" id="GO:0140359">
    <property type="term" value="F:ABC-type transporter activity"/>
    <property type="evidence" value="ECO:0007669"/>
    <property type="project" value="InterPro"/>
</dbReference>
<evidence type="ECO:0000256" key="2">
    <source>
        <dbReference type="ARBA" id="ARBA00022448"/>
    </source>
</evidence>
<protein>
    <submittedName>
        <fullName evidence="11">Xenobiotic-transporting ATPase</fullName>
        <ecNumber evidence="11">3.6.3.44</ecNumber>
    </submittedName>
</protein>
<dbReference type="SUPFAM" id="SSF52540">
    <property type="entry name" value="P-loop containing nucleoside triphosphate hydrolases"/>
    <property type="match status" value="1"/>
</dbReference>
<feature type="transmembrane region" description="Helical" evidence="8">
    <location>
        <begin position="23"/>
        <end position="45"/>
    </location>
</feature>
<sequence length="581" mass="63820">MVRTIKGLLEFSGRNKSSLIQSFVYRVILTICEVIPILAIVYSLNSMILAKENGNQITIKTLIGAFLILLVGVIGKIIFGSIANSKAQVACFKMCADKRIEIGDRLKRIPMGYFSSNRLGEIASAVTTTIGDIETQAGHILNNLVVGVVHAVVIAIVISFFDWRIGLISIGAILTGLFVNSLLQKKSIAVSPKRQEAQSGLVAAVLEYIQGIAVVKAFNLGEKSNRAVDDAIEESRRCNIGLEKAFIKLIALYLFVFKVASGAMLMMACYLFSGGEFSLSNTLMIIVSSFVIFSQIEAAGNSSSLLRMMDSSMDKVNTLEQIPLMDENGMDIKPDNYDIEFKNVSFSYDSRKIFDNISLSIPQNTTAAFVGPSGEGKSTICNLIARFWDVNEGEVRLGGYNVKEYTCESLLNNISMVFQNVYLFQDTILNNIKFGRPKATMEEVVAAAKKACCHEFISNLPDGYSTMIGEGGCSLSGGEKQRISIARAILKDAPIIILDEATSSVDPENEKQLRLAIEELTRYKTVIMIAHRLSTVKDADHIFVLSGGHIVQQGKHEKLMNEEGIYSEFIQARRKAVGWSL</sequence>
<proteinExistence type="predicted"/>
<feature type="transmembrane region" description="Helical" evidence="8">
    <location>
        <begin position="140"/>
        <end position="159"/>
    </location>
</feature>
<dbReference type="GO" id="GO:0005886">
    <property type="term" value="C:plasma membrane"/>
    <property type="evidence" value="ECO:0007669"/>
    <property type="project" value="UniProtKB-SubCell"/>
</dbReference>
<keyword evidence="4" id="KW-0547">Nucleotide-binding</keyword>
<evidence type="ECO:0000313" key="11">
    <source>
        <dbReference type="EMBL" id="ADY56417.1"/>
    </source>
</evidence>
<evidence type="ECO:0000256" key="6">
    <source>
        <dbReference type="ARBA" id="ARBA00022989"/>
    </source>
</evidence>
<dbReference type="FunFam" id="3.40.50.300:FF:000287">
    <property type="entry name" value="Multidrug ABC transporter ATP-binding protein"/>
    <property type="match status" value="1"/>
</dbReference>
<dbReference type="EMBL" id="CP002547">
    <property type="protein sequence ID" value="ADY56417.1"/>
    <property type="molecule type" value="Genomic_DNA"/>
</dbReference>
<organism evidence="11 12">
    <name type="scientific">Syntrophobotulus glycolicus (strain DSM 8271 / FlGlyR)</name>
    <dbReference type="NCBI Taxonomy" id="645991"/>
    <lineage>
        <taxon>Bacteria</taxon>
        <taxon>Bacillati</taxon>
        <taxon>Bacillota</taxon>
        <taxon>Clostridia</taxon>
        <taxon>Eubacteriales</taxon>
        <taxon>Desulfitobacteriaceae</taxon>
        <taxon>Syntrophobotulus</taxon>
    </lineage>
</organism>
<dbReference type="InterPro" id="IPR027417">
    <property type="entry name" value="P-loop_NTPase"/>
</dbReference>
<keyword evidence="7 8" id="KW-0472">Membrane</keyword>
<dbReference type="AlphaFoldDB" id="F0T2L8"/>
<evidence type="ECO:0000256" key="3">
    <source>
        <dbReference type="ARBA" id="ARBA00022692"/>
    </source>
</evidence>
<keyword evidence="6 8" id="KW-1133">Transmembrane helix</keyword>
<dbReference type="PANTHER" id="PTHR24221">
    <property type="entry name" value="ATP-BINDING CASSETTE SUB-FAMILY B"/>
    <property type="match status" value="1"/>
</dbReference>
<dbReference type="GO" id="GO:0016887">
    <property type="term" value="F:ATP hydrolysis activity"/>
    <property type="evidence" value="ECO:0007669"/>
    <property type="project" value="InterPro"/>
</dbReference>
<dbReference type="Gene3D" id="1.20.1560.10">
    <property type="entry name" value="ABC transporter type 1, transmembrane domain"/>
    <property type="match status" value="1"/>
</dbReference>
<comment type="subcellular location">
    <subcellularLocation>
        <location evidence="1">Cell membrane</location>
        <topology evidence="1">Multi-pass membrane protein</topology>
    </subcellularLocation>
</comment>
<dbReference type="Proteomes" id="UP000007488">
    <property type="component" value="Chromosome"/>
</dbReference>
<evidence type="ECO:0000256" key="5">
    <source>
        <dbReference type="ARBA" id="ARBA00022840"/>
    </source>
</evidence>
<dbReference type="RefSeq" id="WP_013625284.1">
    <property type="nucleotide sequence ID" value="NC_015172.1"/>
</dbReference>
<evidence type="ECO:0000259" key="10">
    <source>
        <dbReference type="PROSITE" id="PS50929"/>
    </source>
</evidence>
<dbReference type="SMART" id="SM00382">
    <property type="entry name" value="AAA"/>
    <property type="match status" value="1"/>
</dbReference>
<keyword evidence="5" id="KW-0067">ATP-binding</keyword>
<reference evidence="11 12" key="1">
    <citation type="journal article" date="2011" name="Stand. Genomic Sci.">
        <title>Complete genome sequence of Syntrophobotulus glycolicus type strain (FlGlyR).</title>
        <authorList>
            <person name="Han C."/>
            <person name="Mwirichia R."/>
            <person name="Chertkov O."/>
            <person name="Held B."/>
            <person name="Lapidus A."/>
            <person name="Nolan M."/>
            <person name="Lucas S."/>
            <person name="Hammon N."/>
            <person name="Deshpande S."/>
            <person name="Cheng J.F."/>
            <person name="Tapia R."/>
            <person name="Goodwin L."/>
            <person name="Pitluck S."/>
            <person name="Huntemann M."/>
            <person name="Liolios K."/>
            <person name="Ivanova N."/>
            <person name="Pagani I."/>
            <person name="Mavromatis K."/>
            <person name="Ovchinikova G."/>
            <person name="Pati A."/>
            <person name="Chen A."/>
            <person name="Palaniappan K."/>
            <person name="Land M."/>
            <person name="Hauser L."/>
            <person name="Brambilla E.M."/>
            <person name="Rohde M."/>
            <person name="Spring S."/>
            <person name="Sikorski J."/>
            <person name="Goker M."/>
            <person name="Woyke T."/>
            <person name="Bristow J."/>
            <person name="Eisen J.A."/>
            <person name="Markowitz V."/>
            <person name="Hugenholtz P."/>
            <person name="Kyrpides N.C."/>
            <person name="Klenk H.P."/>
            <person name="Detter J.C."/>
        </authorList>
    </citation>
    <scope>NUCLEOTIDE SEQUENCE [LARGE SCALE GENOMIC DNA]</scope>
    <source>
        <strain evidence="12">DSM 8271 / FlGlyR</strain>
    </source>
</reference>
<evidence type="ECO:0000256" key="7">
    <source>
        <dbReference type="ARBA" id="ARBA00023136"/>
    </source>
</evidence>
<keyword evidence="2" id="KW-0813">Transport</keyword>
<reference evidence="12" key="2">
    <citation type="submission" date="2011-02" db="EMBL/GenBank/DDBJ databases">
        <title>The complete genome of Syntrophobotulus glycolicus DSM 8271.</title>
        <authorList>
            <person name="Lucas S."/>
            <person name="Copeland A."/>
            <person name="Lapidus A."/>
            <person name="Bruce D."/>
            <person name="Goodwin L."/>
            <person name="Pitluck S."/>
            <person name="Kyrpides N."/>
            <person name="Mavromatis K."/>
            <person name="Pagani I."/>
            <person name="Ivanova N."/>
            <person name="Mikhailova N."/>
            <person name="Chertkov O."/>
            <person name="Held B."/>
            <person name="Detter J.C."/>
            <person name="Tapia R."/>
            <person name="Han C."/>
            <person name="Land M."/>
            <person name="Hauser L."/>
            <person name="Markowitz V."/>
            <person name="Cheng J.-F."/>
            <person name="Hugenholtz P."/>
            <person name="Woyke T."/>
            <person name="Wu D."/>
            <person name="Spring S."/>
            <person name="Schroeder M."/>
            <person name="Brambilla E."/>
            <person name="Klenk H.-P."/>
            <person name="Eisen J.A."/>
        </authorList>
    </citation>
    <scope>NUCLEOTIDE SEQUENCE [LARGE SCALE GENOMIC DNA]</scope>
    <source>
        <strain evidence="12">DSM 8271 / FlGlyR</strain>
    </source>
</reference>
<feature type="transmembrane region" description="Helical" evidence="8">
    <location>
        <begin position="57"/>
        <end position="79"/>
    </location>
</feature>
<dbReference type="InterPro" id="IPR017871">
    <property type="entry name" value="ABC_transporter-like_CS"/>
</dbReference>
<feature type="domain" description="ABC transporter" evidence="9">
    <location>
        <begin position="339"/>
        <end position="572"/>
    </location>
</feature>
<dbReference type="KEGG" id="sgy:Sgly_2126"/>
<dbReference type="STRING" id="645991.Sgly_2126"/>
<dbReference type="InterPro" id="IPR036640">
    <property type="entry name" value="ABC1_TM_sf"/>
</dbReference>
<dbReference type="InterPro" id="IPR039421">
    <property type="entry name" value="Type_1_exporter"/>
</dbReference>
<evidence type="ECO:0000256" key="4">
    <source>
        <dbReference type="ARBA" id="ARBA00022741"/>
    </source>
</evidence>
<dbReference type="OrthoDB" id="1805624at2"/>